<dbReference type="Gene3D" id="3.40.50.20">
    <property type="match status" value="1"/>
</dbReference>
<reference evidence="8 9" key="1">
    <citation type="submission" date="2006-02" db="EMBL/GenBank/DDBJ databases">
        <authorList>
            <person name="Pinhassi J."/>
            <person name="Pedros-Alio C."/>
            <person name="Ferriera S."/>
            <person name="Johnson J."/>
            <person name="Kravitz S."/>
            <person name="Halpern A."/>
            <person name="Remington K."/>
            <person name="Beeson K."/>
            <person name="Tran B."/>
            <person name="Rogers Y.-H."/>
            <person name="Friedman R."/>
            <person name="Venter J.C."/>
        </authorList>
    </citation>
    <scope>NUCLEOTIDE SEQUENCE [LARGE SCALE GENOMIC DNA]</scope>
    <source>
        <strain evidence="8 9">MED297</strain>
    </source>
</reference>
<dbReference type="InterPro" id="IPR020019">
    <property type="entry name" value="AcTrfase_PglD-like"/>
</dbReference>
<dbReference type="OrthoDB" id="9794407at2"/>
<dbReference type="EMBL" id="AAOE01000010">
    <property type="protein sequence ID" value="EAR09457.1"/>
    <property type="molecule type" value="Genomic_DNA"/>
</dbReference>
<keyword evidence="4" id="KW-0012">Acyltransferase</keyword>
<keyword evidence="2 8" id="KW-0808">Transferase</keyword>
<evidence type="ECO:0000256" key="2">
    <source>
        <dbReference type="ARBA" id="ARBA00022679"/>
    </source>
</evidence>
<evidence type="ECO:0000256" key="3">
    <source>
        <dbReference type="ARBA" id="ARBA00022737"/>
    </source>
</evidence>
<dbReference type="SUPFAM" id="SSF51161">
    <property type="entry name" value="Trimeric LpxA-like enzymes"/>
    <property type="match status" value="1"/>
</dbReference>
<evidence type="ECO:0000256" key="4">
    <source>
        <dbReference type="ARBA" id="ARBA00023315"/>
    </source>
</evidence>
<dbReference type="CDD" id="cd03360">
    <property type="entry name" value="LbH_AT_putative"/>
    <property type="match status" value="1"/>
</dbReference>
<dbReference type="AlphaFoldDB" id="A4BEN0"/>
<dbReference type="PROSITE" id="PS00101">
    <property type="entry name" value="HEXAPEP_TRANSFERASES"/>
    <property type="match status" value="1"/>
</dbReference>
<feature type="binding site" evidence="6">
    <location>
        <position position="75"/>
    </location>
    <ligand>
        <name>substrate</name>
    </ligand>
</feature>
<protein>
    <submittedName>
        <fullName evidence="8">Acetyltransferase (Isoleucine patch superfamily) protein</fullName>
    </submittedName>
</protein>
<evidence type="ECO:0000256" key="1">
    <source>
        <dbReference type="ARBA" id="ARBA00007274"/>
    </source>
</evidence>
<dbReference type="HOGENOM" id="CLU_081811_0_1_6"/>
<dbReference type="NCBIfam" id="TIGR03570">
    <property type="entry name" value="NeuD_NnaD"/>
    <property type="match status" value="1"/>
</dbReference>
<evidence type="ECO:0000313" key="9">
    <source>
        <dbReference type="Proteomes" id="UP000005953"/>
    </source>
</evidence>
<evidence type="ECO:0000256" key="6">
    <source>
        <dbReference type="PIRSR" id="PIRSR620019-2"/>
    </source>
</evidence>
<dbReference type="STRING" id="314283.MED297_02517"/>
<dbReference type="GO" id="GO:0016746">
    <property type="term" value="F:acyltransferase activity"/>
    <property type="evidence" value="ECO:0007669"/>
    <property type="project" value="UniProtKB-KW"/>
</dbReference>
<dbReference type="Gene3D" id="2.160.10.10">
    <property type="entry name" value="Hexapeptide repeat proteins"/>
    <property type="match status" value="1"/>
</dbReference>
<dbReference type="PANTHER" id="PTHR43300:SF7">
    <property type="entry name" value="UDP-N-ACETYLBACILLOSAMINE N-ACETYLTRANSFERASE"/>
    <property type="match status" value="1"/>
</dbReference>
<dbReference type="InterPro" id="IPR018357">
    <property type="entry name" value="Hexapep_transf_CS"/>
</dbReference>
<evidence type="ECO:0000256" key="5">
    <source>
        <dbReference type="PIRSR" id="PIRSR620019-1"/>
    </source>
</evidence>
<comment type="caution">
    <text evidence="8">The sequence shown here is derived from an EMBL/GenBank/DDBJ whole genome shotgun (WGS) entry which is preliminary data.</text>
</comment>
<evidence type="ECO:0000259" key="7">
    <source>
        <dbReference type="Pfam" id="PF17836"/>
    </source>
</evidence>
<feature type="site" description="Increases basicity of active site His" evidence="5">
    <location>
        <position position="143"/>
    </location>
</feature>
<gene>
    <name evidence="8" type="ORF">MED297_02517</name>
</gene>
<dbReference type="InterPro" id="IPR041561">
    <property type="entry name" value="PglD_N"/>
</dbReference>
<dbReference type="Pfam" id="PF17836">
    <property type="entry name" value="PglD_N"/>
    <property type="match status" value="1"/>
</dbReference>
<dbReference type="Proteomes" id="UP000005953">
    <property type="component" value="Unassembled WGS sequence"/>
</dbReference>
<keyword evidence="3" id="KW-0677">Repeat</keyword>
<feature type="domain" description="PglD N-terminal" evidence="7">
    <location>
        <begin position="8"/>
        <end position="86"/>
    </location>
</feature>
<keyword evidence="9" id="KW-1185">Reference proteome</keyword>
<evidence type="ECO:0000313" key="8">
    <source>
        <dbReference type="EMBL" id="EAR09457.1"/>
    </source>
</evidence>
<name>A4BEN0_9GAMM</name>
<feature type="binding site" evidence="6">
    <location>
        <position position="151"/>
    </location>
    <ligand>
        <name>acetyl-CoA</name>
        <dbReference type="ChEBI" id="CHEBI:57288"/>
    </ligand>
</feature>
<organism evidence="8 9">
    <name type="scientific">Reinekea blandensis MED297</name>
    <dbReference type="NCBI Taxonomy" id="314283"/>
    <lineage>
        <taxon>Bacteria</taxon>
        <taxon>Pseudomonadati</taxon>
        <taxon>Pseudomonadota</taxon>
        <taxon>Gammaproteobacteria</taxon>
        <taxon>Oceanospirillales</taxon>
        <taxon>Saccharospirillaceae</taxon>
        <taxon>Reinekea</taxon>
    </lineage>
</organism>
<dbReference type="PANTHER" id="PTHR43300">
    <property type="entry name" value="ACETYLTRANSFERASE"/>
    <property type="match status" value="1"/>
</dbReference>
<dbReference type="Pfam" id="PF00132">
    <property type="entry name" value="Hexapep"/>
    <property type="match status" value="1"/>
</dbReference>
<accession>A4BEN0</accession>
<proteinExistence type="inferred from homology"/>
<feature type="active site" description="Proton acceptor" evidence="5">
    <location>
        <position position="142"/>
    </location>
</feature>
<sequence>MSLLSDHKFVILGGGGHACVIADLIQSIGSQVAGFVTPNVPQGQLVYQDLPSLGSDAEFAAAYAPENTLLALGVGDKGLRQSLYQQYSKQGFGFPSLVHPSAWLSPTVQIGEGTQVMAGSIVQARSVLGIAVIVNTQASVDHDAMVGDFTHIAPGAVLCGSVQVGTGVHIGAGATVIQEISLSADTFIKAGICVKRSQ</sequence>
<dbReference type="RefSeq" id="WP_008047110.1">
    <property type="nucleotide sequence ID" value="NZ_CH724153.1"/>
</dbReference>
<dbReference type="InterPro" id="IPR011004">
    <property type="entry name" value="Trimer_LpxA-like_sf"/>
</dbReference>
<dbReference type="InterPro" id="IPR050179">
    <property type="entry name" value="Trans_hexapeptide_repeat"/>
</dbReference>
<dbReference type="InterPro" id="IPR001451">
    <property type="entry name" value="Hexapep"/>
</dbReference>
<comment type="similarity">
    <text evidence="1">Belongs to the transferase hexapeptide repeat family.</text>
</comment>